<feature type="region of interest" description="Disordered" evidence="1">
    <location>
        <begin position="277"/>
        <end position="314"/>
    </location>
</feature>
<dbReference type="eggNOG" id="ENOG502T93G">
    <property type="taxonomic scope" value="Eukaryota"/>
</dbReference>
<dbReference type="Proteomes" id="UP000007798">
    <property type="component" value="Unassembled WGS sequence"/>
</dbReference>
<evidence type="ECO:0000313" key="2">
    <source>
        <dbReference type="EMBL" id="EDW81944.2"/>
    </source>
</evidence>
<reference evidence="2 3" key="1">
    <citation type="journal article" date="2007" name="Nature">
        <title>Evolution of genes and genomes on the Drosophila phylogeny.</title>
        <authorList>
            <consortium name="Drosophila 12 Genomes Consortium"/>
            <person name="Clark A.G."/>
            <person name="Eisen M.B."/>
            <person name="Smith D.R."/>
            <person name="Bergman C.M."/>
            <person name="Oliver B."/>
            <person name="Markow T.A."/>
            <person name="Kaufman T.C."/>
            <person name="Kellis M."/>
            <person name="Gelbart W."/>
            <person name="Iyer V.N."/>
            <person name="Pollard D.A."/>
            <person name="Sackton T.B."/>
            <person name="Larracuente A.M."/>
            <person name="Singh N.D."/>
            <person name="Abad J.P."/>
            <person name="Abt D.N."/>
            <person name="Adryan B."/>
            <person name="Aguade M."/>
            <person name="Akashi H."/>
            <person name="Anderson W.W."/>
            <person name="Aquadro C.F."/>
            <person name="Ardell D.H."/>
            <person name="Arguello R."/>
            <person name="Artieri C.G."/>
            <person name="Barbash D.A."/>
            <person name="Barker D."/>
            <person name="Barsanti P."/>
            <person name="Batterham P."/>
            <person name="Batzoglou S."/>
            <person name="Begun D."/>
            <person name="Bhutkar A."/>
            <person name="Blanco E."/>
            <person name="Bosak S.A."/>
            <person name="Bradley R.K."/>
            <person name="Brand A.D."/>
            <person name="Brent M.R."/>
            <person name="Brooks A.N."/>
            <person name="Brown R.H."/>
            <person name="Butlin R.K."/>
            <person name="Caggese C."/>
            <person name="Calvi B.R."/>
            <person name="Bernardo de Carvalho A."/>
            <person name="Caspi A."/>
            <person name="Castrezana S."/>
            <person name="Celniker S.E."/>
            <person name="Chang J.L."/>
            <person name="Chapple C."/>
            <person name="Chatterji S."/>
            <person name="Chinwalla A."/>
            <person name="Civetta A."/>
            <person name="Clifton S.W."/>
            <person name="Comeron J.M."/>
            <person name="Costello J.C."/>
            <person name="Coyne J.A."/>
            <person name="Daub J."/>
            <person name="David R.G."/>
            <person name="Delcher A.L."/>
            <person name="Delehaunty K."/>
            <person name="Do C.B."/>
            <person name="Ebling H."/>
            <person name="Edwards K."/>
            <person name="Eickbush T."/>
            <person name="Evans J.D."/>
            <person name="Filipski A."/>
            <person name="Findeiss S."/>
            <person name="Freyhult E."/>
            <person name="Fulton L."/>
            <person name="Fulton R."/>
            <person name="Garcia A.C."/>
            <person name="Gardiner A."/>
            <person name="Garfield D.A."/>
            <person name="Garvin B.E."/>
            <person name="Gibson G."/>
            <person name="Gilbert D."/>
            <person name="Gnerre S."/>
            <person name="Godfrey J."/>
            <person name="Good R."/>
            <person name="Gotea V."/>
            <person name="Gravely B."/>
            <person name="Greenberg A.J."/>
            <person name="Griffiths-Jones S."/>
            <person name="Gross S."/>
            <person name="Guigo R."/>
            <person name="Gustafson E.A."/>
            <person name="Haerty W."/>
            <person name="Hahn M.W."/>
            <person name="Halligan D.L."/>
            <person name="Halpern A.L."/>
            <person name="Halter G.M."/>
            <person name="Han M.V."/>
            <person name="Heger A."/>
            <person name="Hillier L."/>
            <person name="Hinrichs A.S."/>
            <person name="Holmes I."/>
            <person name="Hoskins R.A."/>
            <person name="Hubisz M.J."/>
            <person name="Hultmark D."/>
            <person name="Huntley M.A."/>
            <person name="Jaffe D.B."/>
            <person name="Jagadeeshan S."/>
            <person name="Jeck W.R."/>
            <person name="Johnson J."/>
            <person name="Jones C.D."/>
            <person name="Jordan W.C."/>
            <person name="Karpen G.H."/>
            <person name="Kataoka E."/>
            <person name="Keightley P.D."/>
            <person name="Kheradpour P."/>
            <person name="Kirkness E.F."/>
            <person name="Koerich L.B."/>
            <person name="Kristiansen K."/>
            <person name="Kudrna D."/>
            <person name="Kulathinal R.J."/>
            <person name="Kumar S."/>
            <person name="Kwok R."/>
            <person name="Lander E."/>
            <person name="Langley C.H."/>
            <person name="Lapoint R."/>
            <person name="Lazzaro B.P."/>
            <person name="Lee S.J."/>
            <person name="Levesque L."/>
            <person name="Li R."/>
            <person name="Lin C.F."/>
            <person name="Lin M.F."/>
            <person name="Lindblad-Toh K."/>
            <person name="Llopart A."/>
            <person name="Long M."/>
            <person name="Low L."/>
            <person name="Lozovsky E."/>
            <person name="Lu J."/>
            <person name="Luo M."/>
            <person name="Machado C.A."/>
            <person name="Makalowski W."/>
            <person name="Marzo M."/>
            <person name="Matsuda M."/>
            <person name="Matzkin L."/>
            <person name="McAllister B."/>
            <person name="McBride C.S."/>
            <person name="McKernan B."/>
            <person name="McKernan K."/>
            <person name="Mendez-Lago M."/>
            <person name="Minx P."/>
            <person name="Mollenhauer M.U."/>
            <person name="Montooth K."/>
            <person name="Mount S.M."/>
            <person name="Mu X."/>
            <person name="Myers E."/>
            <person name="Negre B."/>
            <person name="Newfeld S."/>
            <person name="Nielsen R."/>
            <person name="Noor M.A."/>
            <person name="O'Grady P."/>
            <person name="Pachter L."/>
            <person name="Papaceit M."/>
            <person name="Parisi M.J."/>
            <person name="Parisi M."/>
            <person name="Parts L."/>
            <person name="Pedersen J.S."/>
            <person name="Pesole G."/>
            <person name="Phillippy A.M."/>
            <person name="Ponting C.P."/>
            <person name="Pop M."/>
            <person name="Porcelli D."/>
            <person name="Powell J.R."/>
            <person name="Prohaska S."/>
            <person name="Pruitt K."/>
            <person name="Puig M."/>
            <person name="Quesneville H."/>
            <person name="Ram K.R."/>
            <person name="Rand D."/>
            <person name="Rasmussen M.D."/>
            <person name="Reed L.K."/>
            <person name="Reenan R."/>
            <person name="Reily A."/>
            <person name="Remington K.A."/>
            <person name="Rieger T.T."/>
            <person name="Ritchie M.G."/>
            <person name="Robin C."/>
            <person name="Rogers Y.H."/>
            <person name="Rohde C."/>
            <person name="Rozas J."/>
            <person name="Rubenfield M.J."/>
            <person name="Ruiz A."/>
            <person name="Russo S."/>
            <person name="Salzberg S.L."/>
            <person name="Sanchez-Gracia A."/>
            <person name="Saranga D.J."/>
            <person name="Sato H."/>
            <person name="Schaeffer S.W."/>
            <person name="Schatz M.C."/>
            <person name="Schlenke T."/>
            <person name="Schwartz R."/>
            <person name="Segarra C."/>
            <person name="Singh R.S."/>
            <person name="Sirot L."/>
            <person name="Sirota M."/>
            <person name="Sisneros N.B."/>
            <person name="Smith C.D."/>
            <person name="Smith T.F."/>
            <person name="Spieth J."/>
            <person name="Stage D.E."/>
            <person name="Stark A."/>
            <person name="Stephan W."/>
            <person name="Strausberg R.L."/>
            <person name="Strempel S."/>
            <person name="Sturgill D."/>
            <person name="Sutton G."/>
            <person name="Sutton G.G."/>
            <person name="Tao W."/>
            <person name="Teichmann S."/>
            <person name="Tobari Y.N."/>
            <person name="Tomimura Y."/>
            <person name="Tsolas J.M."/>
            <person name="Valente V.L."/>
            <person name="Venter E."/>
            <person name="Venter J.C."/>
            <person name="Vicario S."/>
            <person name="Vieira F.G."/>
            <person name="Vilella A.J."/>
            <person name="Villasante A."/>
            <person name="Walenz B."/>
            <person name="Wang J."/>
            <person name="Wasserman M."/>
            <person name="Watts T."/>
            <person name="Wilson D."/>
            <person name="Wilson R.K."/>
            <person name="Wing R.A."/>
            <person name="Wolfner M.F."/>
            <person name="Wong A."/>
            <person name="Wong G.K."/>
            <person name="Wu C.I."/>
            <person name="Wu G."/>
            <person name="Yamamoto D."/>
            <person name="Yang H.P."/>
            <person name="Yang S.P."/>
            <person name="Yorke J.A."/>
            <person name="Yoshida K."/>
            <person name="Zdobnov E."/>
            <person name="Zhang P."/>
            <person name="Zhang Y."/>
            <person name="Zimin A.V."/>
            <person name="Baldwin J."/>
            <person name="Abdouelleil A."/>
            <person name="Abdulkadir J."/>
            <person name="Abebe A."/>
            <person name="Abera B."/>
            <person name="Abreu J."/>
            <person name="Acer S.C."/>
            <person name="Aftuck L."/>
            <person name="Alexander A."/>
            <person name="An P."/>
            <person name="Anderson E."/>
            <person name="Anderson S."/>
            <person name="Arachi H."/>
            <person name="Azer M."/>
            <person name="Bachantsang P."/>
            <person name="Barry A."/>
            <person name="Bayul T."/>
            <person name="Berlin A."/>
            <person name="Bessette D."/>
            <person name="Bloom T."/>
            <person name="Blye J."/>
            <person name="Boguslavskiy L."/>
            <person name="Bonnet C."/>
            <person name="Boukhgalter B."/>
            <person name="Bourzgui I."/>
            <person name="Brown A."/>
            <person name="Cahill P."/>
            <person name="Channer S."/>
            <person name="Cheshatsang Y."/>
            <person name="Chuda L."/>
            <person name="Citroen M."/>
            <person name="Collymore A."/>
            <person name="Cooke P."/>
            <person name="Costello M."/>
            <person name="D'Aco K."/>
            <person name="Daza R."/>
            <person name="De Haan G."/>
            <person name="DeGray S."/>
            <person name="DeMaso C."/>
            <person name="Dhargay N."/>
            <person name="Dooley K."/>
            <person name="Dooley E."/>
            <person name="Doricent M."/>
            <person name="Dorje P."/>
            <person name="Dorjee K."/>
            <person name="Dupes A."/>
            <person name="Elong R."/>
            <person name="Falk J."/>
            <person name="Farina A."/>
            <person name="Faro S."/>
            <person name="Ferguson D."/>
            <person name="Fisher S."/>
            <person name="Foley C.D."/>
            <person name="Franke A."/>
            <person name="Friedrich D."/>
            <person name="Gadbois L."/>
            <person name="Gearin G."/>
            <person name="Gearin C.R."/>
            <person name="Giannoukos G."/>
            <person name="Goode T."/>
            <person name="Graham J."/>
            <person name="Grandbois E."/>
            <person name="Grewal S."/>
            <person name="Gyaltsen K."/>
            <person name="Hafez N."/>
            <person name="Hagos B."/>
            <person name="Hall J."/>
            <person name="Henson C."/>
            <person name="Hollinger A."/>
            <person name="Honan T."/>
            <person name="Huard M.D."/>
            <person name="Hughes L."/>
            <person name="Hurhula B."/>
            <person name="Husby M.E."/>
            <person name="Kamat A."/>
            <person name="Kanga B."/>
            <person name="Kashin S."/>
            <person name="Khazanovich D."/>
            <person name="Kisner P."/>
            <person name="Lance K."/>
            <person name="Lara M."/>
            <person name="Lee W."/>
            <person name="Lennon N."/>
            <person name="Letendre F."/>
            <person name="LeVine R."/>
            <person name="Lipovsky A."/>
            <person name="Liu X."/>
            <person name="Liu J."/>
            <person name="Liu S."/>
            <person name="Lokyitsang T."/>
            <person name="Lokyitsang Y."/>
            <person name="Lubonja R."/>
            <person name="Lui A."/>
            <person name="MacDonald P."/>
            <person name="Magnisalis V."/>
            <person name="Maru K."/>
            <person name="Matthews C."/>
            <person name="McCusker W."/>
            <person name="McDonough S."/>
            <person name="Mehta T."/>
            <person name="Meldrim J."/>
            <person name="Meneus L."/>
            <person name="Mihai O."/>
            <person name="Mihalev A."/>
            <person name="Mihova T."/>
            <person name="Mittelman R."/>
            <person name="Mlenga V."/>
            <person name="Montmayeur A."/>
            <person name="Mulrain L."/>
            <person name="Navidi A."/>
            <person name="Naylor J."/>
            <person name="Negash T."/>
            <person name="Nguyen T."/>
            <person name="Nguyen N."/>
            <person name="Nicol R."/>
            <person name="Norbu C."/>
            <person name="Norbu N."/>
            <person name="Novod N."/>
            <person name="O'Neill B."/>
            <person name="Osman S."/>
            <person name="Markiewicz E."/>
            <person name="Oyono O.L."/>
            <person name="Patti C."/>
            <person name="Phunkhang P."/>
            <person name="Pierre F."/>
            <person name="Priest M."/>
            <person name="Raghuraman S."/>
            <person name="Rege F."/>
            <person name="Reyes R."/>
            <person name="Rise C."/>
            <person name="Rogov P."/>
            <person name="Ross K."/>
            <person name="Ryan E."/>
            <person name="Settipalli S."/>
            <person name="Shea T."/>
            <person name="Sherpa N."/>
            <person name="Shi L."/>
            <person name="Shih D."/>
            <person name="Sparrow T."/>
            <person name="Spaulding J."/>
            <person name="Stalker J."/>
            <person name="Stange-Thomann N."/>
            <person name="Stavropoulos S."/>
            <person name="Stone C."/>
            <person name="Strader C."/>
            <person name="Tesfaye S."/>
            <person name="Thomson T."/>
            <person name="Thoulutsang Y."/>
            <person name="Thoulutsang D."/>
            <person name="Topham K."/>
            <person name="Topping I."/>
            <person name="Tsamla T."/>
            <person name="Vassiliev H."/>
            <person name="Vo A."/>
            <person name="Wangchuk T."/>
            <person name="Wangdi T."/>
            <person name="Weiand M."/>
            <person name="Wilkinson J."/>
            <person name="Wilson A."/>
            <person name="Yadav S."/>
            <person name="Young G."/>
            <person name="Yu Q."/>
            <person name="Zembek L."/>
            <person name="Zhong D."/>
            <person name="Zimmer A."/>
            <person name="Zwirko Z."/>
            <person name="Jaffe D.B."/>
            <person name="Alvarez P."/>
            <person name="Brockman W."/>
            <person name="Butler J."/>
            <person name="Chin C."/>
            <person name="Gnerre S."/>
            <person name="Grabherr M."/>
            <person name="Kleber M."/>
            <person name="Mauceli E."/>
            <person name="MacCallum I."/>
        </authorList>
    </citation>
    <scope>NUCLEOTIDE SEQUENCE [LARGE SCALE GENOMIC DNA]</scope>
    <source>
        <strain evidence="3">Tucson 14030-0811.24</strain>
    </source>
</reference>
<feature type="region of interest" description="Disordered" evidence="1">
    <location>
        <begin position="160"/>
        <end position="237"/>
    </location>
</feature>
<feature type="compositionally biased region" description="Low complexity" evidence="1">
    <location>
        <begin position="160"/>
        <end position="191"/>
    </location>
</feature>
<feature type="region of interest" description="Disordered" evidence="1">
    <location>
        <begin position="96"/>
        <end position="115"/>
    </location>
</feature>
<feature type="compositionally biased region" description="Polar residues" evidence="1">
    <location>
        <begin position="277"/>
        <end position="296"/>
    </location>
</feature>
<organism evidence="2 3">
    <name type="scientific">Drosophila willistoni</name>
    <name type="common">Fruit fly</name>
    <dbReference type="NCBI Taxonomy" id="7260"/>
    <lineage>
        <taxon>Eukaryota</taxon>
        <taxon>Metazoa</taxon>
        <taxon>Ecdysozoa</taxon>
        <taxon>Arthropoda</taxon>
        <taxon>Hexapoda</taxon>
        <taxon>Insecta</taxon>
        <taxon>Pterygota</taxon>
        <taxon>Neoptera</taxon>
        <taxon>Endopterygota</taxon>
        <taxon>Diptera</taxon>
        <taxon>Brachycera</taxon>
        <taxon>Muscomorpha</taxon>
        <taxon>Ephydroidea</taxon>
        <taxon>Drosophilidae</taxon>
        <taxon>Drosophila</taxon>
        <taxon>Sophophora</taxon>
    </lineage>
</organism>
<feature type="compositionally biased region" description="Basic residues" evidence="1">
    <location>
        <begin position="338"/>
        <end position="393"/>
    </location>
</feature>
<evidence type="ECO:0000313" key="3">
    <source>
        <dbReference type="Proteomes" id="UP000007798"/>
    </source>
</evidence>
<dbReference type="KEGG" id="dwi:6648654"/>
<proteinExistence type="predicted"/>
<gene>
    <name evidence="2" type="primary">Dwil\GK18852</name>
    <name evidence="2" type="ORF">Dwil_GK18852</name>
</gene>
<feature type="compositionally biased region" description="Low complexity" evidence="1">
    <location>
        <begin position="98"/>
        <end position="111"/>
    </location>
</feature>
<dbReference type="AlphaFoldDB" id="B4NDX5"/>
<evidence type="ECO:0000256" key="1">
    <source>
        <dbReference type="SAM" id="MobiDB-lite"/>
    </source>
</evidence>
<dbReference type="EMBL" id="CH964239">
    <property type="protein sequence ID" value="EDW81944.2"/>
    <property type="molecule type" value="Genomic_DNA"/>
</dbReference>
<dbReference type="InParanoid" id="B4NDX5"/>
<keyword evidence="3" id="KW-1185">Reference proteome</keyword>
<dbReference type="HOGENOM" id="CLU_872291_0_0_1"/>
<protein>
    <submittedName>
        <fullName evidence="2">Uncharacterized protein</fullName>
    </submittedName>
</protein>
<dbReference type="OrthoDB" id="8063839at2759"/>
<sequence>MYQTLIINRCEQQQQQTKSSRRVVSLARIKSRKMKLQLSLGLMASTLLLLAGCGMAEKRDILRTSSLPMVRRLRANDAVVAGDGVQIADQKLVKEQDASSASATAGSTSTGNKDASSGRLFLKKFLMFKNMFSSSSQPVIPIIITGAGTGTTTGTSPTVTLTSTGTIPSATGTITTSPTATSPTTTSPTTSARRRFNEDGEQIPIVYGQNVDNNGANEDADAAADEASQDDEDDAPIGADNGYAAMAAINPELLDEQALQAALAAGAQEYEVVTNEPVQGTAGATESKATQNNNRINLRRKSNRRGQSGQVISVRIPPRYRRYFKNGQKVMLNTNSRPNKRRVIRKRVQPNRNNRNKNKRLQQRRRRVGNNKNKNKKNKNKNKGNKRTRIQAI</sequence>
<name>B4NDX5_DROWI</name>
<feature type="region of interest" description="Disordered" evidence="1">
    <location>
        <begin position="329"/>
        <end position="393"/>
    </location>
</feature>
<accession>B4NDX5</accession>
<feature type="compositionally biased region" description="Acidic residues" evidence="1">
    <location>
        <begin position="218"/>
        <end position="235"/>
    </location>
</feature>